<dbReference type="EMBL" id="CM002295">
    <property type="protein sequence ID" value="ESW12520.1"/>
    <property type="molecule type" value="Genomic_DNA"/>
</dbReference>
<evidence type="ECO:0000313" key="2">
    <source>
        <dbReference type="Proteomes" id="UP000000226"/>
    </source>
</evidence>
<accession>V7B4L3</accession>
<dbReference type="AlphaFoldDB" id="V7B4L3"/>
<evidence type="ECO:0000313" key="1">
    <source>
        <dbReference type="EMBL" id="ESW12520.1"/>
    </source>
</evidence>
<keyword evidence="2" id="KW-1185">Reference proteome</keyword>
<gene>
    <name evidence="1" type="ORF">PHAVU_008G120100g</name>
</gene>
<organism evidence="1 2">
    <name type="scientific">Phaseolus vulgaris</name>
    <name type="common">Kidney bean</name>
    <name type="synonym">French bean</name>
    <dbReference type="NCBI Taxonomy" id="3885"/>
    <lineage>
        <taxon>Eukaryota</taxon>
        <taxon>Viridiplantae</taxon>
        <taxon>Streptophyta</taxon>
        <taxon>Embryophyta</taxon>
        <taxon>Tracheophyta</taxon>
        <taxon>Spermatophyta</taxon>
        <taxon>Magnoliopsida</taxon>
        <taxon>eudicotyledons</taxon>
        <taxon>Gunneridae</taxon>
        <taxon>Pentapetalae</taxon>
        <taxon>rosids</taxon>
        <taxon>fabids</taxon>
        <taxon>Fabales</taxon>
        <taxon>Fabaceae</taxon>
        <taxon>Papilionoideae</taxon>
        <taxon>50 kb inversion clade</taxon>
        <taxon>NPAAA clade</taxon>
        <taxon>indigoferoid/millettioid clade</taxon>
        <taxon>Phaseoleae</taxon>
        <taxon>Phaseolus</taxon>
    </lineage>
</organism>
<dbReference type="Gramene" id="ESW12520">
    <property type="protein sequence ID" value="ESW12520"/>
    <property type="gene ID" value="PHAVU_008G120100g"/>
</dbReference>
<sequence>MESLWVGIVRGVGEQRNILIFKQGKPNTEEIFRQAQLRSWLWMKNRICAFNFSFSDWLFNPKLCVKGYR</sequence>
<reference evidence="2" key="1">
    <citation type="journal article" date="2014" name="Nat. Genet.">
        <title>A reference genome for common bean and genome-wide analysis of dual domestications.</title>
        <authorList>
            <person name="Schmutz J."/>
            <person name="McClean P.E."/>
            <person name="Mamidi S."/>
            <person name="Wu G.A."/>
            <person name="Cannon S.B."/>
            <person name="Grimwood J."/>
            <person name="Jenkins J."/>
            <person name="Shu S."/>
            <person name="Song Q."/>
            <person name="Chavarro C."/>
            <person name="Torres-Torres M."/>
            <person name="Geffroy V."/>
            <person name="Moghaddam S.M."/>
            <person name="Gao D."/>
            <person name="Abernathy B."/>
            <person name="Barry K."/>
            <person name="Blair M."/>
            <person name="Brick M.A."/>
            <person name="Chovatia M."/>
            <person name="Gepts P."/>
            <person name="Goodstein D.M."/>
            <person name="Gonzales M."/>
            <person name="Hellsten U."/>
            <person name="Hyten D.L."/>
            <person name="Jia G."/>
            <person name="Kelly J.D."/>
            <person name="Kudrna D."/>
            <person name="Lee R."/>
            <person name="Richard M.M."/>
            <person name="Miklas P.N."/>
            <person name="Osorno J.M."/>
            <person name="Rodrigues J."/>
            <person name="Thareau V."/>
            <person name="Urrea C.A."/>
            <person name="Wang M."/>
            <person name="Yu Y."/>
            <person name="Zhang M."/>
            <person name="Wing R.A."/>
            <person name="Cregan P.B."/>
            <person name="Rokhsar D.S."/>
            <person name="Jackson S.A."/>
        </authorList>
    </citation>
    <scope>NUCLEOTIDE SEQUENCE [LARGE SCALE GENOMIC DNA]</scope>
    <source>
        <strain evidence="2">cv. G19833</strain>
    </source>
</reference>
<dbReference type="Proteomes" id="UP000000226">
    <property type="component" value="Chromosome 8"/>
</dbReference>
<proteinExistence type="predicted"/>
<protein>
    <submittedName>
        <fullName evidence="1">Uncharacterized protein</fullName>
    </submittedName>
</protein>
<name>V7B4L3_PHAVU</name>
<dbReference type="OrthoDB" id="10645517at2759"/>